<comment type="caution">
    <text evidence="1">The sequence shown here is derived from an EMBL/GenBank/DDBJ whole genome shotgun (WGS) entry which is preliminary data.</text>
</comment>
<accession>A0A0M0JNN4</accession>
<gene>
    <name evidence="1" type="ORF">Ctob_003042</name>
</gene>
<dbReference type="EMBL" id="JWZX01002622">
    <property type="protein sequence ID" value="KOO28085.1"/>
    <property type="molecule type" value="Genomic_DNA"/>
</dbReference>
<dbReference type="Proteomes" id="UP000037460">
    <property type="component" value="Unassembled WGS sequence"/>
</dbReference>
<name>A0A0M0JNN4_9EUKA</name>
<evidence type="ECO:0000313" key="1">
    <source>
        <dbReference type="EMBL" id="KOO28085.1"/>
    </source>
</evidence>
<keyword evidence="2" id="KW-1185">Reference proteome</keyword>
<sequence>MGYIARYWCIRHLASPDLLGNHGLYRRDDVWTEAEYAQLLQQHDIFLNIHKGCGDPHNPITFRVTKILNAGGLVISERAYPKDENAYAGLLTFANITRDNLTGIAIAYRQIANLSSAERKALAAERHRIFGDRFAPARIFKRAAIYELFDKMLMPNRSTRKGRRSGQQKPDDALVFGTVVNDRPTMQNAVFATVSFDGFPPSRFLPFICSFLKHVPDALLVLFVRPASAVSVFNPPHPRIKLVPWPASYNHSRFTQVFRYNVYADYLRGPEGRTFYKVAVSDASDVVFQADPFVRIGPEDDLIFGNDKDIIGRSHGNKYWVVNLYGRKSLEQISMRNVSTSGYTMGRRTGMSLYLERMAAEVNRLLVPRLPRLETENWMLAKGYDQGIHIWLLYNEFLRQPRPVPVRVLQYDEVYISGAAGMRIGRDVLLNHRGVVLNMRNATISVVHQHNRMNYAVREALSCKRRRAVY</sequence>
<reference evidence="2" key="1">
    <citation type="journal article" date="2015" name="PLoS Genet.">
        <title>Genome Sequence and Transcriptome Analyses of Chrysochromulina tobin: Metabolic Tools for Enhanced Algal Fitness in the Prominent Order Prymnesiales (Haptophyceae).</title>
        <authorList>
            <person name="Hovde B.T."/>
            <person name="Deodato C.R."/>
            <person name="Hunsperger H.M."/>
            <person name="Ryken S.A."/>
            <person name="Yost W."/>
            <person name="Jha R.K."/>
            <person name="Patterson J."/>
            <person name="Monnat R.J. Jr."/>
            <person name="Barlow S.B."/>
            <person name="Starkenburg S.R."/>
            <person name="Cattolico R.A."/>
        </authorList>
    </citation>
    <scope>NUCLEOTIDE SEQUENCE</scope>
    <source>
        <strain evidence="2">CCMP291</strain>
    </source>
</reference>
<organism evidence="1 2">
    <name type="scientific">Chrysochromulina tobinii</name>
    <dbReference type="NCBI Taxonomy" id="1460289"/>
    <lineage>
        <taxon>Eukaryota</taxon>
        <taxon>Haptista</taxon>
        <taxon>Haptophyta</taxon>
        <taxon>Prymnesiophyceae</taxon>
        <taxon>Prymnesiales</taxon>
        <taxon>Chrysochromulinaceae</taxon>
        <taxon>Chrysochromulina</taxon>
    </lineage>
</organism>
<dbReference type="AlphaFoldDB" id="A0A0M0JNN4"/>
<dbReference type="OrthoDB" id="413746at2759"/>
<proteinExistence type="predicted"/>
<evidence type="ECO:0000313" key="2">
    <source>
        <dbReference type="Proteomes" id="UP000037460"/>
    </source>
</evidence>
<protein>
    <submittedName>
        <fullName evidence="1">Uncharacterized protein</fullName>
    </submittedName>
</protein>